<name>A0ACB8BI24_9AGAM</name>
<dbReference type="Proteomes" id="UP000790709">
    <property type="component" value="Unassembled WGS sequence"/>
</dbReference>
<reference evidence="1" key="1">
    <citation type="journal article" date="2021" name="New Phytol.">
        <title>Evolutionary innovations through gain and loss of genes in the ectomycorrhizal Boletales.</title>
        <authorList>
            <person name="Wu G."/>
            <person name="Miyauchi S."/>
            <person name="Morin E."/>
            <person name="Kuo A."/>
            <person name="Drula E."/>
            <person name="Varga T."/>
            <person name="Kohler A."/>
            <person name="Feng B."/>
            <person name="Cao Y."/>
            <person name="Lipzen A."/>
            <person name="Daum C."/>
            <person name="Hundley H."/>
            <person name="Pangilinan J."/>
            <person name="Johnson J."/>
            <person name="Barry K."/>
            <person name="LaButti K."/>
            <person name="Ng V."/>
            <person name="Ahrendt S."/>
            <person name="Min B."/>
            <person name="Choi I.G."/>
            <person name="Park H."/>
            <person name="Plett J.M."/>
            <person name="Magnuson J."/>
            <person name="Spatafora J.W."/>
            <person name="Nagy L.G."/>
            <person name="Henrissat B."/>
            <person name="Grigoriev I.V."/>
            <person name="Yang Z.L."/>
            <person name="Xu J."/>
            <person name="Martin F.M."/>
        </authorList>
    </citation>
    <scope>NUCLEOTIDE SEQUENCE</scope>
    <source>
        <strain evidence="1">KUC20120723A-06</strain>
    </source>
</reference>
<comment type="caution">
    <text evidence="1">The sequence shown here is derived from an EMBL/GenBank/DDBJ whole genome shotgun (WGS) entry which is preliminary data.</text>
</comment>
<evidence type="ECO:0000313" key="2">
    <source>
        <dbReference type="Proteomes" id="UP000790709"/>
    </source>
</evidence>
<keyword evidence="2" id="KW-1185">Reference proteome</keyword>
<protein>
    <submittedName>
        <fullName evidence="1">Uncharacterized protein</fullName>
    </submittedName>
</protein>
<accession>A0ACB8BI24</accession>
<dbReference type="EMBL" id="MU266403">
    <property type="protein sequence ID" value="KAH7925372.1"/>
    <property type="molecule type" value="Genomic_DNA"/>
</dbReference>
<proteinExistence type="predicted"/>
<gene>
    <name evidence="1" type="ORF">BV22DRAFT_1034043</name>
</gene>
<sequence>MLAHPLTPPIRLFVCPPMPLATYFLQRTVDTFTFHVDTCATIQLFTADPRVTIHISPMNHAQFLNLSPPNPTPKDGAP</sequence>
<organism evidence="1 2">
    <name type="scientific">Leucogyrophana mollusca</name>
    <dbReference type="NCBI Taxonomy" id="85980"/>
    <lineage>
        <taxon>Eukaryota</taxon>
        <taxon>Fungi</taxon>
        <taxon>Dikarya</taxon>
        <taxon>Basidiomycota</taxon>
        <taxon>Agaricomycotina</taxon>
        <taxon>Agaricomycetes</taxon>
        <taxon>Agaricomycetidae</taxon>
        <taxon>Boletales</taxon>
        <taxon>Boletales incertae sedis</taxon>
        <taxon>Leucogyrophana</taxon>
    </lineage>
</organism>
<evidence type="ECO:0000313" key="1">
    <source>
        <dbReference type="EMBL" id="KAH7925372.1"/>
    </source>
</evidence>